<accession>A0A6A6PNI7</accession>
<evidence type="ECO:0000256" key="1">
    <source>
        <dbReference type="SAM" id="SignalP"/>
    </source>
</evidence>
<feature type="chain" id="PRO_5025362672" evidence="1">
    <location>
        <begin position="21"/>
        <end position="201"/>
    </location>
</feature>
<evidence type="ECO:0000313" key="2">
    <source>
        <dbReference type="EMBL" id="KAF2481204.1"/>
    </source>
</evidence>
<dbReference type="Proteomes" id="UP000799767">
    <property type="component" value="Unassembled WGS sequence"/>
</dbReference>
<gene>
    <name evidence="2" type="ORF">BDY17DRAFT_325913</name>
</gene>
<sequence>MLSLTHLLLLTTYLLSAALSTSTTHLHLTALISHPETGHPQFECWRLDQPFTTYPTVGKAIQGLADVSNLSYVVLPPRSSEGVHNAPHPMYIIPFFVLLSGLAHVTLPPNADYDYADNDTTANELWIMEGVNGLMIAADTWGPGHVTDYPSDKETVALQIPLWEGRMPGHEVVARGVCGVEEREGGFWDGDGSRVVVQGGS</sequence>
<dbReference type="GeneID" id="54478432"/>
<organism evidence="2 3">
    <name type="scientific">Neohortaea acidophila</name>
    <dbReference type="NCBI Taxonomy" id="245834"/>
    <lineage>
        <taxon>Eukaryota</taxon>
        <taxon>Fungi</taxon>
        <taxon>Dikarya</taxon>
        <taxon>Ascomycota</taxon>
        <taxon>Pezizomycotina</taxon>
        <taxon>Dothideomycetes</taxon>
        <taxon>Dothideomycetidae</taxon>
        <taxon>Mycosphaerellales</taxon>
        <taxon>Teratosphaeriaceae</taxon>
        <taxon>Neohortaea</taxon>
    </lineage>
</organism>
<dbReference type="AlphaFoldDB" id="A0A6A6PNI7"/>
<keyword evidence="3" id="KW-1185">Reference proteome</keyword>
<keyword evidence="1" id="KW-0732">Signal</keyword>
<dbReference type="RefSeq" id="XP_033587774.1">
    <property type="nucleotide sequence ID" value="XM_033737430.1"/>
</dbReference>
<proteinExistence type="predicted"/>
<dbReference type="EMBL" id="MU001638">
    <property type="protein sequence ID" value="KAF2481204.1"/>
    <property type="molecule type" value="Genomic_DNA"/>
</dbReference>
<protein>
    <submittedName>
        <fullName evidence="2">Uncharacterized protein</fullName>
    </submittedName>
</protein>
<evidence type="ECO:0000313" key="3">
    <source>
        <dbReference type="Proteomes" id="UP000799767"/>
    </source>
</evidence>
<dbReference type="OrthoDB" id="3223416at2759"/>
<reference evidence="2" key="1">
    <citation type="journal article" date="2020" name="Stud. Mycol.">
        <title>101 Dothideomycetes genomes: a test case for predicting lifestyles and emergence of pathogens.</title>
        <authorList>
            <person name="Haridas S."/>
            <person name="Albert R."/>
            <person name="Binder M."/>
            <person name="Bloem J."/>
            <person name="Labutti K."/>
            <person name="Salamov A."/>
            <person name="Andreopoulos B."/>
            <person name="Baker S."/>
            <person name="Barry K."/>
            <person name="Bills G."/>
            <person name="Bluhm B."/>
            <person name="Cannon C."/>
            <person name="Castanera R."/>
            <person name="Culley D."/>
            <person name="Daum C."/>
            <person name="Ezra D."/>
            <person name="Gonzalez J."/>
            <person name="Henrissat B."/>
            <person name="Kuo A."/>
            <person name="Liang C."/>
            <person name="Lipzen A."/>
            <person name="Lutzoni F."/>
            <person name="Magnuson J."/>
            <person name="Mondo S."/>
            <person name="Nolan M."/>
            <person name="Ohm R."/>
            <person name="Pangilinan J."/>
            <person name="Park H.-J."/>
            <person name="Ramirez L."/>
            <person name="Alfaro M."/>
            <person name="Sun H."/>
            <person name="Tritt A."/>
            <person name="Yoshinaga Y."/>
            <person name="Zwiers L.-H."/>
            <person name="Turgeon B."/>
            <person name="Goodwin S."/>
            <person name="Spatafora J."/>
            <person name="Crous P."/>
            <person name="Grigoriev I."/>
        </authorList>
    </citation>
    <scope>NUCLEOTIDE SEQUENCE</scope>
    <source>
        <strain evidence="2">CBS 113389</strain>
    </source>
</reference>
<name>A0A6A6PNI7_9PEZI</name>
<feature type="signal peptide" evidence="1">
    <location>
        <begin position="1"/>
        <end position="20"/>
    </location>
</feature>